<accession>A0A9P4QHI1</accession>
<evidence type="ECO:0000313" key="2">
    <source>
        <dbReference type="Proteomes" id="UP000799444"/>
    </source>
</evidence>
<dbReference type="AlphaFoldDB" id="A0A9P4QHI1"/>
<reference evidence="1" key="1">
    <citation type="journal article" date="2020" name="Stud. Mycol.">
        <title>101 Dothideomycetes genomes: a test case for predicting lifestyles and emergence of pathogens.</title>
        <authorList>
            <person name="Haridas S."/>
            <person name="Albert R."/>
            <person name="Binder M."/>
            <person name="Bloem J."/>
            <person name="Labutti K."/>
            <person name="Salamov A."/>
            <person name="Andreopoulos B."/>
            <person name="Baker S."/>
            <person name="Barry K."/>
            <person name="Bills G."/>
            <person name="Bluhm B."/>
            <person name="Cannon C."/>
            <person name="Castanera R."/>
            <person name="Culley D."/>
            <person name="Daum C."/>
            <person name="Ezra D."/>
            <person name="Gonzalez J."/>
            <person name="Henrissat B."/>
            <person name="Kuo A."/>
            <person name="Liang C."/>
            <person name="Lipzen A."/>
            <person name="Lutzoni F."/>
            <person name="Magnuson J."/>
            <person name="Mondo S."/>
            <person name="Nolan M."/>
            <person name="Ohm R."/>
            <person name="Pangilinan J."/>
            <person name="Park H.-J."/>
            <person name="Ramirez L."/>
            <person name="Alfaro M."/>
            <person name="Sun H."/>
            <person name="Tritt A."/>
            <person name="Yoshinaga Y."/>
            <person name="Zwiers L.-H."/>
            <person name="Turgeon B."/>
            <person name="Goodwin S."/>
            <person name="Spatafora J."/>
            <person name="Crous P."/>
            <person name="Grigoriev I."/>
        </authorList>
    </citation>
    <scope>NUCLEOTIDE SEQUENCE</scope>
    <source>
        <strain evidence="1">CBS 125425</strain>
    </source>
</reference>
<sequence>MHYRQTQGREAGLPNGKVIVQFDPTHRWEIDEQNCAVQTARIEVWLEARPEPIFLGRVEGEGRSDEGAVANVWVCVECERESGGVSG</sequence>
<comment type="caution">
    <text evidence="1">The sequence shown here is derived from an EMBL/GenBank/DDBJ whole genome shotgun (WGS) entry which is preliminary data.</text>
</comment>
<dbReference type="Proteomes" id="UP000799444">
    <property type="component" value="Unassembled WGS sequence"/>
</dbReference>
<name>A0A9P4QHI1_9PLEO</name>
<proteinExistence type="predicted"/>
<gene>
    <name evidence="1" type="ORF">EJ04DRAFT_517285</name>
</gene>
<protein>
    <submittedName>
        <fullName evidence="1">Uncharacterized protein</fullName>
    </submittedName>
</protein>
<organism evidence="1 2">
    <name type="scientific">Polyplosphaeria fusca</name>
    <dbReference type="NCBI Taxonomy" id="682080"/>
    <lineage>
        <taxon>Eukaryota</taxon>
        <taxon>Fungi</taxon>
        <taxon>Dikarya</taxon>
        <taxon>Ascomycota</taxon>
        <taxon>Pezizomycotina</taxon>
        <taxon>Dothideomycetes</taxon>
        <taxon>Pleosporomycetidae</taxon>
        <taxon>Pleosporales</taxon>
        <taxon>Tetraplosphaeriaceae</taxon>
        <taxon>Polyplosphaeria</taxon>
    </lineage>
</organism>
<keyword evidence="2" id="KW-1185">Reference proteome</keyword>
<evidence type="ECO:0000313" key="1">
    <source>
        <dbReference type="EMBL" id="KAF2727398.1"/>
    </source>
</evidence>
<dbReference type="EMBL" id="ML996335">
    <property type="protein sequence ID" value="KAF2727398.1"/>
    <property type="molecule type" value="Genomic_DNA"/>
</dbReference>